<organism evidence="2">
    <name type="scientific">uncultured bacterium lac82</name>
    <dbReference type="NCBI Taxonomy" id="1447247"/>
    <lineage>
        <taxon>Bacteria</taxon>
        <taxon>environmental samples</taxon>
    </lineage>
</organism>
<sequence>MFRKVTTMLLIGGSLVMAACNTVRGAGEDLGSAANATENAINR</sequence>
<evidence type="ECO:0000256" key="1">
    <source>
        <dbReference type="SAM" id="SignalP"/>
    </source>
</evidence>
<accession>X2LJF6</accession>
<feature type="chain" id="PRO_5004952542" evidence="1">
    <location>
        <begin position="19"/>
        <end position="43"/>
    </location>
</feature>
<evidence type="ECO:0000313" key="2">
    <source>
        <dbReference type="EMBL" id="AHN97781.1"/>
    </source>
</evidence>
<proteinExistence type="predicted"/>
<dbReference type="EMBL" id="KF796599">
    <property type="protein sequence ID" value="AHN97781.1"/>
    <property type="molecule type" value="Genomic_DNA"/>
</dbReference>
<dbReference type="PROSITE" id="PS51257">
    <property type="entry name" value="PROKAR_LIPOPROTEIN"/>
    <property type="match status" value="1"/>
</dbReference>
<name>X2LJF6_9BACT</name>
<feature type="signal peptide" evidence="1">
    <location>
        <begin position="1"/>
        <end position="18"/>
    </location>
</feature>
<dbReference type="AlphaFoldDB" id="X2LJF6"/>
<keyword evidence="1" id="KW-0732">Signal</keyword>
<reference evidence="2" key="1">
    <citation type="submission" date="2013-10" db="EMBL/GenBank/DDBJ databases">
        <title>Functional metagenomics reveals novel beta-galactosidases not predictable from gene sequences.</title>
        <authorList>
            <person name="Cheng J."/>
            <person name="Engel K."/>
            <person name="Romantsov T."/>
            <person name="Neufeld J.D."/>
            <person name="Rose D.R."/>
            <person name="Charles T.C."/>
        </authorList>
    </citation>
    <scope>NUCLEOTIDE SEQUENCE</scope>
</reference>
<protein>
    <submittedName>
        <fullName evidence="2">Entericidin</fullName>
    </submittedName>
</protein>